<name>A0ABP9SL05_9MICC</name>
<organism evidence="1 2">
    <name type="scientific">Arthrobacter gyeryongensis</name>
    <dbReference type="NCBI Taxonomy" id="1650592"/>
    <lineage>
        <taxon>Bacteria</taxon>
        <taxon>Bacillati</taxon>
        <taxon>Actinomycetota</taxon>
        <taxon>Actinomycetes</taxon>
        <taxon>Micrococcales</taxon>
        <taxon>Micrococcaceae</taxon>
        <taxon>Arthrobacter</taxon>
    </lineage>
</organism>
<reference evidence="2" key="1">
    <citation type="journal article" date="2019" name="Int. J. Syst. Evol. Microbiol.">
        <title>The Global Catalogue of Microorganisms (GCM) 10K type strain sequencing project: providing services to taxonomists for standard genome sequencing and annotation.</title>
        <authorList>
            <consortium name="The Broad Institute Genomics Platform"/>
            <consortium name="The Broad Institute Genome Sequencing Center for Infectious Disease"/>
            <person name="Wu L."/>
            <person name="Ma J."/>
        </authorList>
    </citation>
    <scope>NUCLEOTIDE SEQUENCE [LARGE SCALE GENOMIC DNA]</scope>
    <source>
        <strain evidence="2">JCM 18514</strain>
    </source>
</reference>
<dbReference type="Proteomes" id="UP001500200">
    <property type="component" value="Unassembled WGS sequence"/>
</dbReference>
<keyword evidence="2" id="KW-1185">Reference proteome</keyword>
<evidence type="ECO:0000313" key="1">
    <source>
        <dbReference type="EMBL" id="GAA5197170.1"/>
    </source>
</evidence>
<dbReference type="InterPro" id="IPR013324">
    <property type="entry name" value="RNA_pol_sigma_r3/r4-like"/>
</dbReference>
<protein>
    <submittedName>
        <fullName evidence="1">Uncharacterized protein</fullName>
    </submittedName>
</protein>
<sequence length="151" mass="17002">MGVLQAYSKQSSGSVKLRSLIDTLRARPEVVREEPPIPRHFTHLSAEQTKALAEDYRAGMRVKELAAKYGISRETISKHLRRHGIAPRKVGLDAQQIKEAVRLYEQGDSLATIGKRMGVTAHTVRSRLIEAGVKMRSSYEHLLSDTRDRKV</sequence>
<dbReference type="Gene3D" id="1.10.10.60">
    <property type="entry name" value="Homeodomain-like"/>
    <property type="match status" value="2"/>
</dbReference>
<proteinExistence type="predicted"/>
<accession>A0ABP9SL05</accession>
<dbReference type="InterPro" id="IPR009057">
    <property type="entry name" value="Homeodomain-like_sf"/>
</dbReference>
<gene>
    <name evidence="1" type="ORF">GCM10023346_31290</name>
</gene>
<dbReference type="SUPFAM" id="SSF88659">
    <property type="entry name" value="Sigma3 and sigma4 domains of RNA polymerase sigma factors"/>
    <property type="match status" value="1"/>
</dbReference>
<evidence type="ECO:0000313" key="2">
    <source>
        <dbReference type="Proteomes" id="UP001500200"/>
    </source>
</evidence>
<dbReference type="EMBL" id="BAABKK010000022">
    <property type="protein sequence ID" value="GAA5197170.1"/>
    <property type="molecule type" value="Genomic_DNA"/>
</dbReference>
<dbReference type="SUPFAM" id="SSF46689">
    <property type="entry name" value="Homeodomain-like"/>
    <property type="match status" value="1"/>
</dbReference>
<comment type="caution">
    <text evidence="1">The sequence shown here is derived from an EMBL/GenBank/DDBJ whole genome shotgun (WGS) entry which is preliminary data.</text>
</comment>